<feature type="compositionally biased region" description="Polar residues" evidence="3">
    <location>
        <begin position="606"/>
        <end position="615"/>
    </location>
</feature>
<feature type="region of interest" description="Disordered" evidence="3">
    <location>
        <begin position="62"/>
        <end position="81"/>
    </location>
</feature>
<evidence type="ECO:0000256" key="2">
    <source>
        <dbReference type="RuleBase" id="RU368069"/>
    </source>
</evidence>
<reference evidence="7" key="1">
    <citation type="journal article" date="2014" name="Proc. Natl. Acad. Sci. U.S.A.">
        <title>Extensive sampling of basidiomycete genomes demonstrates inadequacy of the white-rot/brown-rot paradigm for wood decay fungi.</title>
        <authorList>
            <person name="Riley R."/>
            <person name="Salamov A.A."/>
            <person name="Brown D.W."/>
            <person name="Nagy L.G."/>
            <person name="Floudas D."/>
            <person name="Held B.W."/>
            <person name="Levasseur A."/>
            <person name="Lombard V."/>
            <person name="Morin E."/>
            <person name="Otillar R."/>
            <person name="Lindquist E.A."/>
            <person name="Sun H."/>
            <person name="LaButti K.M."/>
            <person name="Schmutz J."/>
            <person name="Jabbour D."/>
            <person name="Luo H."/>
            <person name="Baker S.E."/>
            <person name="Pisabarro A.G."/>
            <person name="Walton J.D."/>
            <person name="Blanchette R.A."/>
            <person name="Henrissat B."/>
            <person name="Martin F."/>
            <person name="Cullen D."/>
            <person name="Hibbett D.S."/>
            <person name="Grigoriev I.V."/>
        </authorList>
    </citation>
    <scope>NUCLEOTIDE SEQUENCE [LARGE SCALE GENOMIC DNA]</scope>
    <source>
        <strain evidence="7">MUCL 33604</strain>
    </source>
</reference>
<dbReference type="Pfam" id="PF24064">
    <property type="entry name" value="HTH_NPRL3"/>
    <property type="match status" value="1"/>
</dbReference>
<dbReference type="GO" id="GO:0034198">
    <property type="term" value="P:cellular response to amino acid starvation"/>
    <property type="evidence" value="ECO:0007669"/>
    <property type="project" value="TreeGrafter"/>
</dbReference>
<dbReference type="GO" id="GO:1904262">
    <property type="term" value="P:negative regulation of TORC1 signaling"/>
    <property type="evidence" value="ECO:0007669"/>
    <property type="project" value="TreeGrafter"/>
</dbReference>
<evidence type="ECO:0000256" key="1">
    <source>
        <dbReference type="ARBA" id="ARBA00010546"/>
    </source>
</evidence>
<feature type="domain" description="GATOR1 complex protein NPRL3 C-terminal HTH" evidence="5">
    <location>
        <begin position="678"/>
        <end position="737"/>
    </location>
</feature>
<feature type="region of interest" description="Disordered" evidence="3">
    <location>
        <begin position="15"/>
        <end position="51"/>
    </location>
</feature>
<dbReference type="HOGENOM" id="CLU_021922_0_0_1"/>
<sequence length="744" mass="83394">MAESLLALLLVTSSSSAKGSSLVYRWPPSPTSSPRLARPRPPQPSLRQVDNPWRAIDLVEGQDGCSTVNEQPAADLPDEEDYVWKRAHVTKDRTASFSQASSVPASGRNSPSKEGSFDVDRPDHLSIRDEYDNLFGYSSEFLAGILCPQPPLCHQKFELIVDDLVFIGHPVCRAADGTWRFTPEGGKSSSRGRGPRSRDSSQGSTSESTHVPHIEEEPNAQSEWLDTFHFVIVLSLPDPSSSASGNVLKYFDILYKQLAFTVTAVLFQEQVISNFVERECEVLGSVKEDYISKGEPFDTYARYALQVSSIAPAMKTLYESVKSRTIAQITIHNLALELQLPPYLDSLLYGDDDGDTGCVGEDDVDEGAAWGGDMSFAWRLPALAPWKALLLLDGPDGANFDPSMNLRGPHMSTDERKLAMELVKFLTMASPRLQLADMAIELDWDLETQLYPIVRWLVYHRRAKVIDVVHDGLKSVFTVSPTFTTPLSELTQQFELAFSNSPVPPLPRVLSAISAANGKQVDNHFFATVVRSRDLIPIYHDVVEWMLKRDLLITLHLRIRIVATSDVKQRARLLREVAKARRESMNSNSGGKQREEVIADFDFLESGSSPSSNGRWLSLSPKSARRSARQSPTMRRSTILDDEDDDGEKGSEEAEEDDDDAEDDESPSLISDPGRAAPLERSWLAVMSEGKEDHIRMRFERINQYFDGKKTDDEILYRAEISRRQLREVLHHYDEHLQTFLHPS</sequence>
<feature type="signal peptide" evidence="4">
    <location>
        <begin position="1"/>
        <end position="17"/>
    </location>
</feature>
<evidence type="ECO:0000313" key="6">
    <source>
        <dbReference type="EMBL" id="KDQ56990.1"/>
    </source>
</evidence>
<comment type="subcellular location">
    <subcellularLocation>
        <location evidence="2">Vacuole membrane</location>
        <topology evidence="2">Peripheral membrane protein</topology>
    </subcellularLocation>
</comment>
<evidence type="ECO:0000256" key="4">
    <source>
        <dbReference type="SAM" id="SignalP"/>
    </source>
</evidence>
<dbReference type="GO" id="GO:0051321">
    <property type="term" value="P:meiotic cell cycle"/>
    <property type="evidence" value="ECO:0007669"/>
    <property type="project" value="UniProtKB-UniRule"/>
</dbReference>
<evidence type="ECO:0000259" key="5">
    <source>
        <dbReference type="Pfam" id="PF24064"/>
    </source>
</evidence>
<dbReference type="OrthoDB" id="18648at2759"/>
<dbReference type="Proteomes" id="UP000027265">
    <property type="component" value="Unassembled WGS sequence"/>
</dbReference>
<evidence type="ECO:0000313" key="7">
    <source>
        <dbReference type="Proteomes" id="UP000027265"/>
    </source>
</evidence>
<comment type="similarity">
    <text evidence="1 2">Belongs to the NPR3 family.</text>
</comment>
<keyword evidence="2 4" id="KW-0732">Signal</keyword>
<dbReference type="AlphaFoldDB" id="A0A067PT17"/>
<dbReference type="GO" id="GO:1990130">
    <property type="term" value="C:GATOR1 complex"/>
    <property type="evidence" value="ECO:0007669"/>
    <property type="project" value="TreeGrafter"/>
</dbReference>
<dbReference type="GO" id="GO:0005774">
    <property type="term" value="C:vacuolar membrane"/>
    <property type="evidence" value="ECO:0007669"/>
    <property type="project" value="UniProtKB-SubCell"/>
</dbReference>
<keyword evidence="7" id="KW-1185">Reference proteome</keyword>
<feature type="region of interest" description="Disordered" evidence="3">
    <location>
        <begin position="95"/>
        <end position="123"/>
    </location>
</feature>
<feature type="chain" id="PRO_5001643421" description="Nitrogen permease regulator 3" evidence="4">
    <location>
        <begin position="18"/>
        <end position="744"/>
    </location>
</feature>
<organism evidence="6 7">
    <name type="scientific">Jaapia argillacea MUCL 33604</name>
    <dbReference type="NCBI Taxonomy" id="933084"/>
    <lineage>
        <taxon>Eukaryota</taxon>
        <taxon>Fungi</taxon>
        <taxon>Dikarya</taxon>
        <taxon>Basidiomycota</taxon>
        <taxon>Agaricomycotina</taxon>
        <taxon>Agaricomycetes</taxon>
        <taxon>Agaricomycetidae</taxon>
        <taxon>Jaapiales</taxon>
        <taxon>Jaapiaceae</taxon>
        <taxon>Jaapia</taxon>
    </lineage>
</organism>
<dbReference type="EMBL" id="KL197720">
    <property type="protein sequence ID" value="KDQ56990.1"/>
    <property type="molecule type" value="Genomic_DNA"/>
</dbReference>
<name>A0A067PT17_9AGAM</name>
<proteinExistence type="inferred from homology"/>
<evidence type="ECO:0000256" key="3">
    <source>
        <dbReference type="SAM" id="MobiDB-lite"/>
    </source>
</evidence>
<dbReference type="GO" id="GO:0038202">
    <property type="term" value="P:TORC1 signaling"/>
    <property type="evidence" value="ECO:0007669"/>
    <property type="project" value="TreeGrafter"/>
</dbReference>
<feature type="compositionally biased region" description="Polar residues" evidence="3">
    <location>
        <begin position="95"/>
        <end position="113"/>
    </location>
</feature>
<dbReference type="STRING" id="933084.A0A067PT17"/>
<dbReference type="PANTHER" id="PTHR13153:SF5">
    <property type="entry name" value="GATOR COMPLEX PROTEIN NPRL3"/>
    <property type="match status" value="1"/>
</dbReference>
<dbReference type="GO" id="GO:0010508">
    <property type="term" value="P:positive regulation of autophagy"/>
    <property type="evidence" value="ECO:0007669"/>
    <property type="project" value="TreeGrafter"/>
</dbReference>
<gene>
    <name evidence="6" type="ORF">JAAARDRAFT_131616</name>
</gene>
<feature type="region of interest" description="Disordered" evidence="3">
    <location>
        <begin position="183"/>
        <end position="216"/>
    </location>
</feature>
<dbReference type="InterPro" id="IPR056603">
    <property type="entry name" value="HTH_NPRL3"/>
</dbReference>
<dbReference type="FunCoup" id="A0A067PT17">
    <property type="interactions" value="106"/>
</dbReference>
<feature type="compositionally biased region" description="Acidic residues" evidence="3">
    <location>
        <begin position="640"/>
        <end position="666"/>
    </location>
</feature>
<dbReference type="PANTHER" id="PTHR13153">
    <property type="entry name" value="CGTHBA PROTEIN -14 GENE PROTEIN"/>
    <property type="match status" value="1"/>
</dbReference>
<dbReference type="InterPro" id="IPR005365">
    <property type="entry name" value="Npr3"/>
</dbReference>
<dbReference type="InParanoid" id="A0A067PT17"/>
<accession>A0A067PT17</accession>
<feature type="region of interest" description="Disordered" evidence="3">
    <location>
        <begin position="606"/>
        <end position="676"/>
    </location>
</feature>
<dbReference type="Pfam" id="PF03666">
    <property type="entry name" value="NPR3"/>
    <property type="match status" value="1"/>
</dbReference>
<protein>
    <recommendedName>
        <fullName evidence="2">Nitrogen permease regulator 3</fullName>
    </recommendedName>
    <alternativeName>
        <fullName evidence="2">Required for meiotic nuclear division protein 11</fullName>
    </alternativeName>
</protein>
<keyword evidence="2" id="KW-0469">Meiosis</keyword>
<comment type="function">
    <text evidence="2">Mediates inactivation of the TORC1 complex in response to amino acid starvation. Required for meiotic nuclear division.</text>
</comment>